<evidence type="ECO:0000313" key="3">
    <source>
        <dbReference type="WBParaSite" id="PgR066_g048_t02"/>
    </source>
</evidence>
<proteinExistence type="predicted"/>
<dbReference type="WBParaSite" id="PgR066_g048_t02">
    <property type="protein sequence ID" value="PgR066_g048_t02"/>
    <property type="gene ID" value="PgR066_g048"/>
</dbReference>
<dbReference type="Proteomes" id="UP000887569">
    <property type="component" value="Unplaced"/>
</dbReference>
<protein>
    <submittedName>
        <fullName evidence="3">MARVEL domain-containing protein</fullName>
    </submittedName>
</protein>
<evidence type="ECO:0000313" key="2">
    <source>
        <dbReference type="Proteomes" id="UP000887569"/>
    </source>
</evidence>
<keyword evidence="1" id="KW-0472">Membrane</keyword>
<sequence length="78" mass="8167">MFTPLTAKVGGFKLIIRGFHCFQVLRLAVWGAYIVYYIVLIIQNKSQGNGGDITVASIVVPGAPSVGLGNAGGKPMSS</sequence>
<keyword evidence="1" id="KW-0812">Transmembrane</keyword>
<evidence type="ECO:0000256" key="1">
    <source>
        <dbReference type="SAM" id="Phobius"/>
    </source>
</evidence>
<accession>A0A915BXW9</accession>
<keyword evidence="1" id="KW-1133">Transmembrane helix</keyword>
<feature type="transmembrane region" description="Helical" evidence="1">
    <location>
        <begin position="24"/>
        <end position="42"/>
    </location>
</feature>
<organism evidence="2 3">
    <name type="scientific">Parascaris univalens</name>
    <name type="common">Nematode worm</name>
    <dbReference type="NCBI Taxonomy" id="6257"/>
    <lineage>
        <taxon>Eukaryota</taxon>
        <taxon>Metazoa</taxon>
        <taxon>Ecdysozoa</taxon>
        <taxon>Nematoda</taxon>
        <taxon>Chromadorea</taxon>
        <taxon>Rhabditida</taxon>
        <taxon>Spirurina</taxon>
        <taxon>Ascaridomorpha</taxon>
        <taxon>Ascaridoidea</taxon>
        <taxon>Ascarididae</taxon>
        <taxon>Parascaris</taxon>
    </lineage>
</organism>
<dbReference type="AlphaFoldDB" id="A0A915BXW9"/>
<reference evidence="3" key="1">
    <citation type="submission" date="2022-11" db="UniProtKB">
        <authorList>
            <consortium name="WormBaseParasite"/>
        </authorList>
    </citation>
    <scope>IDENTIFICATION</scope>
</reference>
<keyword evidence="2" id="KW-1185">Reference proteome</keyword>
<name>A0A915BXW9_PARUN</name>